<protein>
    <submittedName>
        <fullName evidence="1">Aldose 1-epimerase</fullName>
        <ecNumber evidence="1">5.1.3.3</ecNumber>
    </submittedName>
</protein>
<dbReference type="STRING" id="1195236.CTER_5389"/>
<proteinExistence type="predicted"/>
<dbReference type="RefSeq" id="WP_004631229.1">
    <property type="nucleotide sequence ID" value="NZ_AORV01000078.1"/>
</dbReference>
<dbReference type="Proteomes" id="UP000014155">
    <property type="component" value="Unassembled WGS sequence"/>
</dbReference>
<dbReference type="AlphaFoldDB" id="S0FIX4"/>
<dbReference type="SUPFAM" id="SSF74650">
    <property type="entry name" value="Galactose mutarotase-like"/>
    <property type="match status" value="1"/>
</dbReference>
<comment type="caution">
    <text evidence="1">The sequence shown here is derived from an EMBL/GenBank/DDBJ whole genome shotgun (WGS) entry which is preliminary data.</text>
</comment>
<reference evidence="1 2" key="1">
    <citation type="journal article" date="2013" name="Genome Announc.">
        <title>Draft Genome Sequence of the Cellulolytic, Mesophilic, Anaerobic Bacterium Clostridium termitidis Strain CT1112 (DSM 5398).</title>
        <authorList>
            <person name="Lal S."/>
            <person name="Ramachandran U."/>
            <person name="Zhang X."/>
            <person name="Munir R."/>
            <person name="Sparling R."/>
            <person name="Levin D.B."/>
        </authorList>
    </citation>
    <scope>NUCLEOTIDE SEQUENCE [LARGE SCALE GENOMIC DNA]</scope>
    <source>
        <strain evidence="1 2">CT1112</strain>
    </source>
</reference>
<evidence type="ECO:0000313" key="1">
    <source>
        <dbReference type="EMBL" id="EMS69054.1"/>
    </source>
</evidence>
<dbReference type="InterPro" id="IPR037481">
    <property type="entry name" value="LacX"/>
</dbReference>
<dbReference type="CDD" id="cd09024">
    <property type="entry name" value="Aldose_epim_lacX"/>
    <property type="match status" value="1"/>
</dbReference>
<dbReference type="GO" id="GO:0004034">
    <property type="term" value="F:aldose 1-epimerase activity"/>
    <property type="evidence" value="ECO:0007669"/>
    <property type="project" value="UniProtKB-EC"/>
</dbReference>
<gene>
    <name evidence="1" type="ORF">CTER_5389</name>
</gene>
<dbReference type="GO" id="GO:0005975">
    <property type="term" value="P:carbohydrate metabolic process"/>
    <property type="evidence" value="ECO:0007669"/>
    <property type="project" value="InterPro"/>
</dbReference>
<accession>S0FIX4</accession>
<dbReference type="EMBL" id="AORV01000078">
    <property type="protein sequence ID" value="EMS69054.1"/>
    <property type="molecule type" value="Genomic_DNA"/>
</dbReference>
<organism evidence="1 2">
    <name type="scientific">Ruminiclostridium cellobioparum subsp. termitidis CT1112</name>
    <dbReference type="NCBI Taxonomy" id="1195236"/>
    <lineage>
        <taxon>Bacteria</taxon>
        <taxon>Bacillati</taxon>
        <taxon>Bacillota</taxon>
        <taxon>Clostridia</taxon>
        <taxon>Eubacteriales</taxon>
        <taxon>Oscillospiraceae</taxon>
        <taxon>Ruminiclostridium</taxon>
    </lineage>
</organism>
<dbReference type="PATRIC" id="fig|1195236.3.peg.5523"/>
<sequence length="290" mass="33836">MISKIFNADIAVEVNSIGAELISLKTRKEGLEFLWQGDPKYWKRRAPLLFPIVGIFEKDRYMYKGREYEIELHGFIKDCTFELLESNETSLLYKFLANEATFVKYPFEFDLYVSYQLADSRVKIQRKIVSRSNERMWFSIGEHPGFRCPLFENETMEDYYLAFEKREHINRRFVEDGLQTGRQELFMGNENTVSLSAKLFENRVVIMKGLESNYVELKNTKNSRTVKVNFSGYPYLGIWSPETGAPFVCIEPWCGITSSKNRVEDIRDREGILSVAPNGLFECGYSIEVK</sequence>
<dbReference type="InterPro" id="IPR014718">
    <property type="entry name" value="GH-type_carb-bd"/>
</dbReference>
<keyword evidence="2" id="KW-1185">Reference proteome</keyword>
<dbReference type="GO" id="GO:0030246">
    <property type="term" value="F:carbohydrate binding"/>
    <property type="evidence" value="ECO:0007669"/>
    <property type="project" value="InterPro"/>
</dbReference>
<dbReference type="eggNOG" id="COG2017">
    <property type="taxonomic scope" value="Bacteria"/>
</dbReference>
<dbReference type="InterPro" id="IPR008183">
    <property type="entry name" value="Aldose_1/G6P_1-epimerase"/>
</dbReference>
<dbReference type="EC" id="5.1.3.3" evidence="1"/>
<dbReference type="Pfam" id="PF01263">
    <property type="entry name" value="Aldose_epim"/>
    <property type="match status" value="1"/>
</dbReference>
<evidence type="ECO:0000313" key="2">
    <source>
        <dbReference type="Proteomes" id="UP000014155"/>
    </source>
</evidence>
<dbReference type="Gene3D" id="2.70.98.10">
    <property type="match status" value="1"/>
</dbReference>
<keyword evidence="1" id="KW-0413">Isomerase</keyword>
<dbReference type="InterPro" id="IPR011013">
    <property type="entry name" value="Gal_mutarotase_sf_dom"/>
</dbReference>
<name>S0FIX4_RUMCE</name>